<protein>
    <recommendedName>
        <fullName evidence="3">Sel1 repeat family protein</fullName>
    </recommendedName>
</protein>
<organism evidence="1 2">
    <name type="scientific">Parvularcula lutaonensis</name>
    <dbReference type="NCBI Taxonomy" id="491923"/>
    <lineage>
        <taxon>Bacteria</taxon>
        <taxon>Pseudomonadati</taxon>
        <taxon>Pseudomonadota</taxon>
        <taxon>Alphaproteobacteria</taxon>
        <taxon>Parvularculales</taxon>
        <taxon>Parvularculaceae</taxon>
        <taxon>Parvularcula</taxon>
    </lineage>
</organism>
<proteinExistence type="predicted"/>
<gene>
    <name evidence="1" type="ORF">ACFONP_03480</name>
</gene>
<evidence type="ECO:0008006" key="3">
    <source>
        <dbReference type="Google" id="ProtNLM"/>
    </source>
</evidence>
<dbReference type="Proteomes" id="UP001595607">
    <property type="component" value="Unassembled WGS sequence"/>
</dbReference>
<evidence type="ECO:0000313" key="2">
    <source>
        <dbReference type="Proteomes" id="UP001595607"/>
    </source>
</evidence>
<dbReference type="InterPro" id="IPR011990">
    <property type="entry name" value="TPR-like_helical_dom_sf"/>
</dbReference>
<accession>A0ABV7M8P1</accession>
<keyword evidence="2" id="KW-1185">Reference proteome</keyword>
<comment type="caution">
    <text evidence="1">The sequence shown here is derived from an EMBL/GenBank/DDBJ whole genome shotgun (WGS) entry which is preliminary data.</text>
</comment>
<name>A0ABV7M8P1_9PROT</name>
<sequence>MSIETRIEEILNAERVPTADEMYRMGIEASTGVDGGAVDLVAAHKWFNLAALQGNEEAIFYRKQITEEMDARQVAAAQRDAREWLRKHRPAVGTAA</sequence>
<reference evidence="2" key="1">
    <citation type="journal article" date="2019" name="Int. J. Syst. Evol. Microbiol.">
        <title>The Global Catalogue of Microorganisms (GCM) 10K type strain sequencing project: providing services to taxonomists for standard genome sequencing and annotation.</title>
        <authorList>
            <consortium name="The Broad Institute Genomics Platform"/>
            <consortium name="The Broad Institute Genome Sequencing Center for Infectious Disease"/>
            <person name="Wu L."/>
            <person name="Ma J."/>
        </authorList>
    </citation>
    <scope>NUCLEOTIDE SEQUENCE [LARGE SCALE GENOMIC DNA]</scope>
    <source>
        <strain evidence="2">KCTC 22245</strain>
    </source>
</reference>
<evidence type="ECO:0000313" key="1">
    <source>
        <dbReference type="EMBL" id="MFC3301784.1"/>
    </source>
</evidence>
<dbReference type="RefSeq" id="WP_189573462.1">
    <property type="nucleotide sequence ID" value="NZ_BMXU01000001.1"/>
</dbReference>
<dbReference type="EMBL" id="JBHRVA010000002">
    <property type="protein sequence ID" value="MFC3301784.1"/>
    <property type="molecule type" value="Genomic_DNA"/>
</dbReference>
<dbReference type="Gene3D" id="1.25.40.10">
    <property type="entry name" value="Tetratricopeptide repeat domain"/>
    <property type="match status" value="1"/>
</dbReference>